<dbReference type="GO" id="GO:0000976">
    <property type="term" value="F:transcription cis-regulatory region binding"/>
    <property type="evidence" value="ECO:0007669"/>
    <property type="project" value="TreeGrafter"/>
</dbReference>
<keyword evidence="6" id="KW-1185">Reference proteome</keyword>
<dbReference type="Proteomes" id="UP000198908">
    <property type="component" value="Unassembled WGS sequence"/>
</dbReference>
<dbReference type="InterPro" id="IPR010982">
    <property type="entry name" value="Lambda_DNA-bd_dom_sf"/>
</dbReference>
<dbReference type="InterPro" id="IPR000843">
    <property type="entry name" value="HTH_LacI"/>
</dbReference>
<dbReference type="Pfam" id="PF00356">
    <property type="entry name" value="LacI"/>
    <property type="match status" value="1"/>
</dbReference>
<dbReference type="CDD" id="cd06281">
    <property type="entry name" value="PBP1_LacI-like"/>
    <property type="match status" value="1"/>
</dbReference>
<feature type="domain" description="HTH lacI-type" evidence="4">
    <location>
        <begin position="16"/>
        <end position="70"/>
    </location>
</feature>
<dbReference type="PANTHER" id="PTHR30146">
    <property type="entry name" value="LACI-RELATED TRANSCRIPTIONAL REPRESSOR"/>
    <property type="match status" value="1"/>
</dbReference>
<organism evidence="5 6">
    <name type="scientific">Paraburkholderia lycopersici</name>
    <dbReference type="NCBI Taxonomy" id="416944"/>
    <lineage>
        <taxon>Bacteria</taxon>
        <taxon>Pseudomonadati</taxon>
        <taxon>Pseudomonadota</taxon>
        <taxon>Betaproteobacteria</taxon>
        <taxon>Burkholderiales</taxon>
        <taxon>Burkholderiaceae</taxon>
        <taxon>Paraburkholderia</taxon>
    </lineage>
</organism>
<dbReference type="CDD" id="cd01392">
    <property type="entry name" value="HTH_LacI"/>
    <property type="match status" value="1"/>
</dbReference>
<dbReference type="PANTHER" id="PTHR30146:SF138">
    <property type="entry name" value="TRANSCRIPTIONAL REGULATORY PROTEIN"/>
    <property type="match status" value="1"/>
</dbReference>
<reference evidence="6" key="1">
    <citation type="submission" date="2016-09" db="EMBL/GenBank/DDBJ databases">
        <authorList>
            <person name="Varghese N."/>
            <person name="Submissions S."/>
        </authorList>
    </citation>
    <scope>NUCLEOTIDE SEQUENCE [LARGE SCALE GENOMIC DNA]</scope>
    <source>
        <strain evidence="6">TNe-862</strain>
    </source>
</reference>
<dbReference type="PROSITE" id="PS50932">
    <property type="entry name" value="HTH_LACI_2"/>
    <property type="match status" value="1"/>
</dbReference>
<accession>A0A1G6WUC4</accession>
<proteinExistence type="predicted"/>
<dbReference type="STRING" id="416944.SAMN05421548_123110"/>
<evidence type="ECO:0000313" key="6">
    <source>
        <dbReference type="Proteomes" id="UP000198908"/>
    </source>
</evidence>
<keyword evidence="3" id="KW-0804">Transcription</keyword>
<dbReference type="SUPFAM" id="SSF47413">
    <property type="entry name" value="lambda repressor-like DNA-binding domains"/>
    <property type="match status" value="1"/>
</dbReference>
<dbReference type="EMBL" id="FMYQ01000023">
    <property type="protein sequence ID" value="SDD68676.1"/>
    <property type="molecule type" value="Genomic_DNA"/>
</dbReference>
<gene>
    <name evidence="5" type="ORF">SAMN05421548_123110</name>
</gene>
<evidence type="ECO:0000256" key="2">
    <source>
        <dbReference type="ARBA" id="ARBA00023125"/>
    </source>
</evidence>
<evidence type="ECO:0000259" key="4">
    <source>
        <dbReference type="PROSITE" id="PS50932"/>
    </source>
</evidence>
<dbReference type="AlphaFoldDB" id="A0A1G6WUC4"/>
<keyword evidence="1" id="KW-0805">Transcription regulation</keyword>
<dbReference type="Gene3D" id="1.10.260.40">
    <property type="entry name" value="lambda repressor-like DNA-binding domains"/>
    <property type="match status" value="1"/>
</dbReference>
<evidence type="ECO:0000256" key="1">
    <source>
        <dbReference type="ARBA" id="ARBA00023015"/>
    </source>
</evidence>
<protein>
    <submittedName>
        <fullName evidence="5">LacI family transcriptional regulator</fullName>
    </submittedName>
</protein>
<evidence type="ECO:0000313" key="5">
    <source>
        <dbReference type="EMBL" id="SDD68676.1"/>
    </source>
</evidence>
<dbReference type="OrthoDB" id="269117at2"/>
<dbReference type="SMART" id="SM00354">
    <property type="entry name" value="HTH_LACI"/>
    <property type="match status" value="1"/>
</dbReference>
<dbReference type="RefSeq" id="WP_092001643.1">
    <property type="nucleotide sequence ID" value="NZ_FMYQ01000023.1"/>
</dbReference>
<name>A0A1G6WUC4_9BURK</name>
<dbReference type="InterPro" id="IPR028082">
    <property type="entry name" value="Peripla_BP_I"/>
</dbReference>
<dbReference type="InterPro" id="IPR046335">
    <property type="entry name" value="LacI/GalR-like_sensor"/>
</dbReference>
<dbReference type="PROSITE" id="PS00356">
    <property type="entry name" value="HTH_LACI_1"/>
    <property type="match status" value="1"/>
</dbReference>
<dbReference type="SUPFAM" id="SSF53822">
    <property type="entry name" value="Periplasmic binding protein-like I"/>
    <property type="match status" value="1"/>
</dbReference>
<sequence>MPKIDSTRGPKQASTVTMREVAKEADVSIGTVSRVVNKHPAVKPYIRQRVEAAIAKIGWQPNAVAQSMRTASTKMIGCILPDMSNPLFVAVAKGAEAALRKHGYAFILSNSGGDPDRDLELFPLLMQRRVDGLLYCPSDEYDERIWEMVRTSRTPTVLIERELLPETCDYVVSNQADGIKQAVEYLLSIGHVRIGLVAGQSKIRPGRERYRGFVEAFKNAGVQFDPELLRLEEMTAEYAYHAVQSLMQISNPPTAIIMGGNLMLAGTLRACAYRGLQIPRDVSIIAVGDTDLAELASPPITTVRWNLEAMGRDAAELLITRIRAQADGQPRTEPKHIVVPTEIVLRRSCAVLR</sequence>
<dbReference type="Pfam" id="PF13377">
    <property type="entry name" value="Peripla_BP_3"/>
    <property type="match status" value="1"/>
</dbReference>
<dbReference type="GO" id="GO:0003700">
    <property type="term" value="F:DNA-binding transcription factor activity"/>
    <property type="evidence" value="ECO:0007669"/>
    <property type="project" value="TreeGrafter"/>
</dbReference>
<evidence type="ECO:0000256" key="3">
    <source>
        <dbReference type="ARBA" id="ARBA00023163"/>
    </source>
</evidence>
<keyword evidence="2" id="KW-0238">DNA-binding</keyword>
<dbReference type="Gene3D" id="3.40.50.2300">
    <property type="match status" value="2"/>
</dbReference>